<dbReference type="SUPFAM" id="SSF75005">
    <property type="entry name" value="Arabinanase/levansucrase/invertase"/>
    <property type="match status" value="1"/>
</dbReference>
<keyword evidence="1" id="KW-0328">Glycosyltransferase</keyword>
<dbReference type="InterPro" id="IPR023296">
    <property type="entry name" value="Glyco_hydro_beta-prop_sf"/>
</dbReference>
<keyword evidence="4" id="KW-0378">Hydrolase</keyword>
<accession>A0AAJ1BXR1</accession>
<name>A0AAJ1BXR1_9HYPH</name>
<dbReference type="PANTHER" id="PTHR34106:SF4">
    <property type="entry name" value="BLL5143 PROTEIN"/>
    <property type="match status" value="1"/>
</dbReference>
<dbReference type="RefSeq" id="WP_250913837.1">
    <property type="nucleotide sequence ID" value="NZ_JAMXLX010000004.1"/>
</dbReference>
<evidence type="ECO:0000256" key="3">
    <source>
        <dbReference type="ARBA" id="ARBA00024356"/>
    </source>
</evidence>
<dbReference type="EMBL" id="JAMXLX010000004">
    <property type="protein sequence ID" value="MCO5958171.1"/>
    <property type="molecule type" value="Genomic_DNA"/>
</dbReference>
<dbReference type="Proteomes" id="UP001155380">
    <property type="component" value="Unassembled WGS sequence"/>
</dbReference>
<comment type="similarity">
    <text evidence="3">Belongs to the glycosyl hydrolase 130 family.</text>
</comment>
<comment type="caution">
    <text evidence="4">The sequence shown here is derived from an EMBL/GenBank/DDBJ whole genome shotgun (WGS) entry which is preliminary data.</text>
</comment>
<dbReference type="InterPro" id="IPR007184">
    <property type="entry name" value="Mannoside_phosphorylase"/>
</dbReference>
<organism evidence="4 5">
    <name type="scientific">Ciceribacter sichuanensis</name>
    <dbReference type="NCBI Taxonomy" id="2949647"/>
    <lineage>
        <taxon>Bacteria</taxon>
        <taxon>Pseudomonadati</taxon>
        <taxon>Pseudomonadota</taxon>
        <taxon>Alphaproteobacteria</taxon>
        <taxon>Hyphomicrobiales</taxon>
        <taxon>Rhizobiaceae</taxon>
        <taxon>Ciceribacter</taxon>
    </lineage>
</organism>
<evidence type="ECO:0000256" key="1">
    <source>
        <dbReference type="ARBA" id="ARBA00022676"/>
    </source>
</evidence>
<protein>
    <submittedName>
        <fullName evidence="4">Glycoside hydrolase family 130 protein</fullName>
    </submittedName>
</protein>
<dbReference type="Pfam" id="PF04041">
    <property type="entry name" value="Glyco_hydro_130"/>
    <property type="match status" value="1"/>
</dbReference>
<proteinExistence type="inferred from homology"/>
<evidence type="ECO:0000313" key="4">
    <source>
        <dbReference type="EMBL" id="MCO5958171.1"/>
    </source>
</evidence>
<gene>
    <name evidence="4" type="ORF">NBH21_15445</name>
</gene>
<sequence length="451" mass="50457">MSRITPHPDRAGSLLPQDSLLNRQALYLRPDPTRVIVRPFKPSTEPRHLNPRDKSRANEIVDRVLSLDPIATDQQLRDILANFDGRHRNLLRQFELRADAMEDAFHHHQRFSQQQRQLVGAYFMNEYSFESAALFNPSIVAHPDQSGVVEGSRRVILSLRAVGEGHISSLTFRSGVLDPNGALAVDPPTRLAGLPDIHAHDGLAPAGCIGLSFNRDSDLSERVVFPVTEAQSNGIEDARFVAFEDEGKTIYFATYTAYSGSSIRSELLETTDFASFTLTPLRGPAARNKGMALFPRRINGRYAMIARQDSENLFLLYSDDLHYWEEGQMLMKPEFAWQFVQIGNCGSPVEIDEGWLLFTHGVGPMRRYAIGVTLLDKQDPSIILSRTVEPLLQPEPTEREGYVPNVVYSCGAMRHGDLIALPYAVSDSYSNFTTIKIRGLLETMRPVATSS</sequence>
<dbReference type="AlphaFoldDB" id="A0AAJ1BXR1"/>
<dbReference type="GO" id="GO:0016787">
    <property type="term" value="F:hydrolase activity"/>
    <property type="evidence" value="ECO:0007669"/>
    <property type="project" value="UniProtKB-KW"/>
</dbReference>
<dbReference type="Gene3D" id="2.115.10.20">
    <property type="entry name" value="Glycosyl hydrolase domain, family 43"/>
    <property type="match status" value="1"/>
</dbReference>
<dbReference type="GO" id="GO:0016757">
    <property type="term" value="F:glycosyltransferase activity"/>
    <property type="evidence" value="ECO:0007669"/>
    <property type="project" value="UniProtKB-KW"/>
</dbReference>
<evidence type="ECO:0000256" key="2">
    <source>
        <dbReference type="ARBA" id="ARBA00022679"/>
    </source>
</evidence>
<reference evidence="4" key="1">
    <citation type="submission" date="2022-06" db="EMBL/GenBank/DDBJ databases">
        <authorList>
            <person name="Sun Q."/>
        </authorList>
    </citation>
    <scope>NUCLEOTIDE SEQUENCE</scope>
    <source>
        <strain evidence="4">S101</strain>
    </source>
</reference>
<keyword evidence="2" id="KW-0808">Transferase</keyword>
<evidence type="ECO:0000313" key="5">
    <source>
        <dbReference type="Proteomes" id="UP001155380"/>
    </source>
</evidence>
<dbReference type="PANTHER" id="PTHR34106">
    <property type="entry name" value="GLYCOSIDASE"/>
    <property type="match status" value="1"/>
</dbReference>
<dbReference type="CDD" id="cd18613">
    <property type="entry name" value="GH130"/>
    <property type="match status" value="1"/>
</dbReference>